<organism evidence="1 2">
    <name type="scientific">Sphaerodactylus townsendi</name>
    <dbReference type="NCBI Taxonomy" id="933632"/>
    <lineage>
        <taxon>Eukaryota</taxon>
        <taxon>Metazoa</taxon>
        <taxon>Chordata</taxon>
        <taxon>Craniata</taxon>
        <taxon>Vertebrata</taxon>
        <taxon>Euteleostomi</taxon>
        <taxon>Lepidosauria</taxon>
        <taxon>Squamata</taxon>
        <taxon>Bifurcata</taxon>
        <taxon>Gekkota</taxon>
        <taxon>Sphaerodactylidae</taxon>
        <taxon>Sphaerodactylus</taxon>
    </lineage>
</organism>
<reference evidence="1" key="1">
    <citation type="submission" date="2021-08" db="EMBL/GenBank/DDBJ databases">
        <title>The first chromosome-level gecko genome reveals the dynamic sex chromosomes of Neotropical dwarf geckos (Sphaerodactylidae: Sphaerodactylus).</title>
        <authorList>
            <person name="Pinto B.J."/>
            <person name="Keating S.E."/>
            <person name="Gamble T."/>
        </authorList>
    </citation>
    <scope>NUCLEOTIDE SEQUENCE</scope>
    <source>
        <strain evidence="1">TG3544</strain>
    </source>
</reference>
<keyword evidence="2" id="KW-1185">Reference proteome</keyword>
<evidence type="ECO:0000313" key="1">
    <source>
        <dbReference type="EMBL" id="KAH8004507.1"/>
    </source>
</evidence>
<proteinExistence type="predicted"/>
<comment type="caution">
    <text evidence="1">The sequence shown here is derived from an EMBL/GenBank/DDBJ whole genome shotgun (WGS) entry which is preliminary data.</text>
</comment>
<dbReference type="EMBL" id="CM037617">
    <property type="protein sequence ID" value="KAH8004507.1"/>
    <property type="molecule type" value="Genomic_DNA"/>
</dbReference>
<dbReference type="Proteomes" id="UP000827872">
    <property type="component" value="Linkage Group LG04"/>
</dbReference>
<gene>
    <name evidence="1" type="ORF">K3G42_012940</name>
</gene>
<sequence length="122" mass="13927">MNDFQANMHCIRLDIMYIPTLGSIGICVYAYTKIHNNFHTLLDTSTSICSSREKKINGKEMISGGRGGFYRFDRLHHRALLGLSRGGDHKEGNTLEFGFIYSKMPQQLYKNILSLKHNNNNS</sequence>
<evidence type="ECO:0000313" key="2">
    <source>
        <dbReference type="Proteomes" id="UP000827872"/>
    </source>
</evidence>
<accession>A0ACB8FH12</accession>
<protein>
    <submittedName>
        <fullName evidence="1">Uncharacterized protein</fullName>
    </submittedName>
</protein>
<name>A0ACB8FH12_9SAUR</name>